<protein>
    <recommendedName>
        <fullName evidence="3">Reverse transcriptase domain-containing protein</fullName>
    </recommendedName>
</protein>
<reference evidence="1 2" key="1">
    <citation type="submission" date="2022-05" db="EMBL/GenBank/DDBJ databases">
        <authorList>
            <consortium name="Genoscope - CEA"/>
            <person name="William W."/>
        </authorList>
    </citation>
    <scope>NUCLEOTIDE SEQUENCE [LARGE SCALE GENOMIC DNA]</scope>
</reference>
<name>A0ABN8SN22_9CNID</name>
<sequence length="66" mass="7614">MYMIPLTKILRKAKAGYTLDDIKVNHLLFMDDLKLFAKNRDIAMEVGLKKCEVTVFKRAKLRKTAG</sequence>
<accession>A0ABN8SN22</accession>
<organism evidence="1 2">
    <name type="scientific">Porites evermanni</name>
    <dbReference type="NCBI Taxonomy" id="104178"/>
    <lineage>
        <taxon>Eukaryota</taxon>
        <taxon>Metazoa</taxon>
        <taxon>Cnidaria</taxon>
        <taxon>Anthozoa</taxon>
        <taxon>Hexacorallia</taxon>
        <taxon>Scleractinia</taxon>
        <taxon>Fungiina</taxon>
        <taxon>Poritidae</taxon>
        <taxon>Porites</taxon>
    </lineage>
</organism>
<dbReference type="EMBL" id="CALNXI010003248">
    <property type="protein sequence ID" value="CAH3192660.1"/>
    <property type="molecule type" value="Genomic_DNA"/>
</dbReference>
<proteinExistence type="predicted"/>
<evidence type="ECO:0008006" key="3">
    <source>
        <dbReference type="Google" id="ProtNLM"/>
    </source>
</evidence>
<evidence type="ECO:0000313" key="1">
    <source>
        <dbReference type="EMBL" id="CAH3192660.1"/>
    </source>
</evidence>
<comment type="caution">
    <text evidence="1">The sequence shown here is derived from an EMBL/GenBank/DDBJ whole genome shotgun (WGS) entry which is preliminary data.</text>
</comment>
<evidence type="ECO:0000313" key="2">
    <source>
        <dbReference type="Proteomes" id="UP001159427"/>
    </source>
</evidence>
<gene>
    <name evidence="1" type="ORF">PEVE_00024300</name>
</gene>
<keyword evidence="2" id="KW-1185">Reference proteome</keyword>
<dbReference type="Proteomes" id="UP001159427">
    <property type="component" value="Unassembled WGS sequence"/>
</dbReference>